<gene>
    <name evidence="5" type="primary">NSP2</name>
    <name evidence="5" type="ORF">AXF42_Ash017052</name>
</gene>
<evidence type="ECO:0000256" key="2">
    <source>
        <dbReference type="ARBA" id="ARBA00023163"/>
    </source>
</evidence>
<sequence>MEFQTDDIDQLFFGAAAGSSTASTTTGDELSWNSWSPDIDWEQVSGDVDDLHRLISSGSALWDNTNSFTTGAVTVDEGDSFSSDTTSSGGASSKEKNDTAAAAGGGGENENQLRLIHLLTAAAEAIFRGEKGHDLARVILVRLREMVSAGASMSPCASFGQLTANQAILDAVSGEQRVHIIDYDISDGVQWATLIQALISREDGAPPPPPHLRITAITDWRGSLVSSVQEVGRRLLSFAASVNLPFSFEICQLNRSGRFEPAAVKIVKGEAVVLNCILHQGNWTPSAASVGSFLAGAGSVGARLVTVVEEERTSGKEGEEDGFPARFREELRRYMAIWESLEAGFQAEGSVRVVVEKQILGPRIAGALRRQEEAPAGWWTEWMTAAEFGMAGLSFFNLCQARLLLGLFAEGFCVQQDAPNKIVLSWKSSRLLSASAWIPPPPASRRG</sequence>
<dbReference type="PROSITE" id="PS50985">
    <property type="entry name" value="GRAS"/>
    <property type="match status" value="1"/>
</dbReference>
<feature type="region of interest" description="Leucine repeat II (LRII)" evidence="3">
    <location>
        <begin position="230"/>
        <end position="262"/>
    </location>
</feature>
<evidence type="ECO:0000256" key="4">
    <source>
        <dbReference type="SAM" id="MobiDB-lite"/>
    </source>
</evidence>
<feature type="short sequence motif" description="VHIID" evidence="3">
    <location>
        <begin position="178"/>
        <end position="182"/>
    </location>
</feature>
<organism evidence="5 6">
    <name type="scientific">Apostasia shenzhenica</name>
    <dbReference type="NCBI Taxonomy" id="1088818"/>
    <lineage>
        <taxon>Eukaryota</taxon>
        <taxon>Viridiplantae</taxon>
        <taxon>Streptophyta</taxon>
        <taxon>Embryophyta</taxon>
        <taxon>Tracheophyta</taxon>
        <taxon>Spermatophyta</taxon>
        <taxon>Magnoliopsida</taxon>
        <taxon>Liliopsida</taxon>
        <taxon>Asparagales</taxon>
        <taxon>Orchidaceae</taxon>
        <taxon>Apostasioideae</taxon>
        <taxon>Apostasia</taxon>
    </lineage>
</organism>
<feature type="compositionally biased region" description="Low complexity" evidence="4">
    <location>
        <begin position="80"/>
        <end position="92"/>
    </location>
</feature>
<feature type="region of interest" description="Disordered" evidence="4">
    <location>
        <begin position="74"/>
        <end position="107"/>
    </location>
</feature>
<dbReference type="EMBL" id="KZ451907">
    <property type="protein sequence ID" value="PKA63768.1"/>
    <property type="molecule type" value="Genomic_DNA"/>
</dbReference>
<evidence type="ECO:0000313" key="5">
    <source>
        <dbReference type="EMBL" id="PKA63768.1"/>
    </source>
</evidence>
<evidence type="ECO:0000256" key="1">
    <source>
        <dbReference type="ARBA" id="ARBA00023015"/>
    </source>
</evidence>
<accession>A0A2I0B7I9</accession>
<dbReference type="AlphaFoldDB" id="A0A2I0B7I9"/>
<keyword evidence="1" id="KW-0805">Transcription regulation</keyword>
<dbReference type="InterPro" id="IPR005202">
    <property type="entry name" value="TF_GRAS"/>
</dbReference>
<name>A0A2I0B7I9_9ASPA</name>
<comment type="caution">
    <text evidence="3">Lacks conserved residue(s) required for the propagation of feature annotation.</text>
</comment>
<keyword evidence="2" id="KW-0804">Transcription</keyword>
<protein>
    <submittedName>
        <fullName evidence="5">Nodulation-signaling pathway 2 protein</fullName>
    </submittedName>
</protein>
<keyword evidence="6" id="KW-1185">Reference proteome</keyword>
<evidence type="ECO:0000313" key="6">
    <source>
        <dbReference type="Proteomes" id="UP000236161"/>
    </source>
</evidence>
<dbReference type="Proteomes" id="UP000236161">
    <property type="component" value="Unassembled WGS sequence"/>
</dbReference>
<dbReference type="Pfam" id="PF03514">
    <property type="entry name" value="GRAS"/>
    <property type="match status" value="1"/>
</dbReference>
<proteinExistence type="inferred from homology"/>
<evidence type="ECO:0000256" key="3">
    <source>
        <dbReference type="PROSITE-ProRule" id="PRU01191"/>
    </source>
</evidence>
<dbReference type="PANTHER" id="PTHR31636">
    <property type="entry name" value="OSJNBA0084A10.13 PROTEIN-RELATED"/>
    <property type="match status" value="1"/>
</dbReference>
<dbReference type="STRING" id="1088818.A0A2I0B7I9"/>
<reference evidence="5 6" key="1">
    <citation type="journal article" date="2017" name="Nature">
        <title>The Apostasia genome and the evolution of orchids.</title>
        <authorList>
            <person name="Zhang G.Q."/>
            <person name="Liu K.W."/>
            <person name="Li Z."/>
            <person name="Lohaus R."/>
            <person name="Hsiao Y.Y."/>
            <person name="Niu S.C."/>
            <person name="Wang J.Y."/>
            <person name="Lin Y.C."/>
            <person name="Xu Q."/>
            <person name="Chen L.J."/>
            <person name="Yoshida K."/>
            <person name="Fujiwara S."/>
            <person name="Wang Z.W."/>
            <person name="Zhang Y.Q."/>
            <person name="Mitsuda N."/>
            <person name="Wang M."/>
            <person name="Liu G.H."/>
            <person name="Pecoraro L."/>
            <person name="Huang H.X."/>
            <person name="Xiao X.J."/>
            <person name="Lin M."/>
            <person name="Wu X.Y."/>
            <person name="Wu W.L."/>
            <person name="Chen Y.Y."/>
            <person name="Chang S.B."/>
            <person name="Sakamoto S."/>
            <person name="Ohme-Takagi M."/>
            <person name="Yagi M."/>
            <person name="Zeng S.J."/>
            <person name="Shen C.Y."/>
            <person name="Yeh C.M."/>
            <person name="Luo Y.B."/>
            <person name="Tsai W.C."/>
            <person name="Van de Peer Y."/>
            <person name="Liu Z.J."/>
        </authorList>
    </citation>
    <scope>NUCLEOTIDE SEQUENCE [LARGE SCALE GENOMIC DNA]</scope>
    <source>
        <strain evidence="6">cv. Shenzhen</strain>
        <tissue evidence="5">Stem</tissue>
    </source>
</reference>
<feature type="region of interest" description="SAW" evidence="3">
    <location>
        <begin position="369"/>
        <end position="438"/>
    </location>
</feature>
<dbReference type="OrthoDB" id="646981at2759"/>
<comment type="similarity">
    <text evidence="3">Belongs to the GRAS family.</text>
</comment>